<accession>A0A8J3PIB2</accession>
<reference evidence="2" key="1">
    <citation type="submission" date="2021-01" db="EMBL/GenBank/DDBJ databases">
        <title>Whole genome shotgun sequence of Catellatospora methionotrophica NBRC 14553.</title>
        <authorList>
            <person name="Komaki H."/>
            <person name="Tamura T."/>
        </authorList>
    </citation>
    <scope>NUCLEOTIDE SEQUENCE</scope>
    <source>
        <strain evidence="2">NBRC 14553</strain>
    </source>
</reference>
<name>A0A8J3PIB2_9ACTN</name>
<evidence type="ECO:0008006" key="4">
    <source>
        <dbReference type="Google" id="ProtNLM"/>
    </source>
</evidence>
<proteinExistence type="predicted"/>
<evidence type="ECO:0000313" key="3">
    <source>
        <dbReference type="Proteomes" id="UP000660339"/>
    </source>
</evidence>
<keyword evidence="1" id="KW-0812">Transmembrane</keyword>
<feature type="transmembrane region" description="Helical" evidence="1">
    <location>
        <begin position="99"/>
        <end position="119"/>
    </location>
</feature>
<evidence type="ECO:0000256" key="1">
    <source>
        <dbReference type="SAM" id="Phobius"/>
    </source>
</evidence>
<dbReference type="Proteomes" id="UP000660339">
    <property type="component" value="Unassembled WGS sequence"/>
</dbReference>
<dbReference type="PANTHER" id="PTHR36974">
    <property type="entry name" value="MEMBRANE PROTEIN-RELATED"/>
    <property type="match status" value="1"/>
</dbReference>
<gene>
    <name evidence="2" type="ORF">Cme02nite_70680</name>
</gene>
<dbReference type="RefSeq" id="WP_166387212.1">
    <property type="nucleotide sequence ID" value="NZ_BAAATT010000018.1"/>
</dbReference>
<keyword evidence="1" id="KW-1133">Transmembrane helix</keyword>
<protein>
    <recommendedName>
        <fullName evidence="4">DoxX family membrane protein</fullName>
    </recommendedName>
</protein>
<comment type="caution">
    <text evidence="2">The sequence shown here is derived from an EMBL/GenBank/DDBJ whole genome shotgun (WGS) entry which is preliminary data.</text>
</comment>
<dbReference type="AlphaFoldDB" id="A0A8J3PIB2"/>
<sequence length="169" mass="17410">MTLAVLIIGLLVLRGLGALGVRRFATWAASGAHALAAMLLMTASAHFVPAGVTVMPTHADLVAMVPPFVPAPSAMVYATGVLELLGAIGLVVTRTRRAAGLCLATLFVLLLPANVYAALADVPFHGEAASPLWQRIPEQLLYIGIALAAALSAPVRDTADEPRPAEATA</sequence>
<keyword evidence="1" id="KW-0472">Membrane</keyword>
<feature type="transmembrane region" description="Helical" evidence="1">
    <location>
        <begin position="74"/>
        <end position="92"/>
    </location>
</feature>
<dbReference type="PANTHER" id="PTHR36974:SF1">
    <property type="entry name" value="DOXX FAMILY MEMBRANE PROTEIN"/>
    <property type="match status" value="1"/>
</dbReference>
<organism evidence="2 3">
    <name type="scientific">Catellatospora methionotrophica</name>
    <dbReference type="NCBI Taxonomy" id="121620"/>
    <lineage>
        <taxon>Bacteria</taxon>
        <taxon>Bacillati</taxon>
        <taxon>Actinomycetota</taxon>
        <taxon>Actinomycetes</taxon>
        <taxon>Micromonosporales</taxon>
        <taxon>Micromonosporaceae</taxon>
        <taxon>Catellatospora</taxon>
    </lineage>
</organism>
<evidence type="ECO:0000313" key="2">
    <source>
        <dbReference type="EMBL" id="GIG18736.1"/>
    </source>
</evidence>
<dbReference type="EMBL" id="BONJ01000043">
    <property type="protein sequence ID" value="GIG18736.1"/>
    <property type="molecule type" value="Genomic_DNA"/>
</dbReference>
<keyword evidence="3" id="KW-1185">Reference proteome</keyword>